<accession>A0AAC9I3J4</accession>
<protein>
    <submittedName>
        <fullName evidence="7">DNA repair protein</fullName>
    </submittedName>
</protein>
<dbReference type="InterPro" id="IPR011547">
    <property type="entry name" value="SLC26A/SulP_dom"/>
</dbReference>
<dbReference type="PANTHER" id="PTHR11814">
    <property type="entry name" value="SULFATE TRANSPORTER"/>
    <property type="match status" value="1"/>
</dbReference>
<dbReference type="SUPFAM" id="SSF52091">
    <property type="entry name" value="SpoIIaa-like"/>
    <property type="match status" value="1"/>
</dbReference>
<reference evidence="7 8" key="1">
    <citation type="submission" date="2016-10" db="EMBL/GenBank/DDBJ databases">
        <title>Flavobacterium gilvum sp. nov., isolated from stream water.</title>
        <authorList>
            <person name="Shin S.-K."/>
            <person name="Cho Y.-J."/>
            <person name="Yi H."/>
        </authorList>
    </citation>
    <scope>NUCLEOTIDE SEQUENCE [LARGE SCALE GENOMIC DNA]</scope>
    <source>
        <strain evidence="7 8">EM1308</strain>
    </source>
</reference>
<dbReference type="KEGG" id="fgl:EM308_04520"/>
<dbReference type="EMBL" id="CP017479">
    <property type="protein sequence ID" value="AOW08826.1"/>
    <property type="molecule type" value="Genomic_DNA"/>
</dbReference>
<dbReference type="InterPro" id="IPR001902">
    <property type="entry name" value="SLC26A/SulP_fam"/>
</dbReference>
<dbReference type="NCBIfam" id="TIGR00815">
    <property type="entry name" value="sulP"/>
    <property type="match status" value="1"/>
</dbReference>
<evidence type="ECO:0000256" key="3">
    <source>
        <dbReference type="ARBA" id="ARBA00022989"/>
    </source>
</evidence>
<feature type="domain" description="STAS" evidence="6">
    <location>
        <begin position="437"/>
        <end position="552"/>
    </location>
</feature>
<keyword evidence="2 5" id="KW-0812">Transmembrane</keyword>
<comment type="subcellular location">
    <subcellularLocation>
        <location evidence="1">Membrane</location>
        <topology evidence="1">Multi-pass membrane protein</topology>
    </subcellularLocation>
</comment>
<dbReference type="InterPro" id="IPR002645">
    <property type="entry name" value="STAS_dom"/>
</dbReference>
<feature type="transmembrane region" description="Helical" evidence="5">
    <location>
        <begin position="99"/>
        <end position="120"/>
    </location>
</feature>
<feature type="transmembrane region" description="Helical" evidence="5">
    <location>
        <begin position="385"/>
        <end position="412"/>
    </location>
</feature>
<feature type="transmembrane region" description="Helical" evidence="5">
    <location>
        <begin position="73"/>
        <end position="93"/>
    </location>
</feature>
<dbReference type="RefSeq" id="WP_051877589.1">
    <property type="nucleotide sequence ID" value="NZ_CP017479.1"/>
</dbReference>
<feature type="transmembrane region" description="Helical" evidence="5">
    <location>
        <begin position="204"/>
        <end position="223"/>
    </location>
</feature>
<keyword evidence="4 5" id="KW-0472">Membrane</keyword>
<evidence type="ECO:0000256" key="2">
    <source>
        <dbReference type="ARBA" id="ARBA00022692"/>
    </source>
</evidence>
<evidence type="ECO:0000313" key="8">
    <source>
        <dbReference type="Proteomes" id="UP000175968"/>
    </source>
</evidence>
<evidence type="ECO:0000256" key="1">
    <source>
        <dbReference type="ARBA" id="ARBA00004141"/>
    </source>
</evidence>
<gene>
    <name evidence="7" type="ORF">EM308_04520</name>
</gene>
<dbReference type="GO" id="GO:0016020">
    <property type="term" value="C:membrane"/>
    <property type="evidence" value="ECO:0007669"/>
    <property type="project" value="UniProtKB-SubCell"/>
</dbReference>
<keyword evidence="3 5" id="KW-1133">Transmembrane helix</keyword>
<dbReference type="Pfam" id="PF01740">
    <property type="entry name" value="STAS"/>
    <property type="match status" value="1"/>
</dbReference>
<dbReference type="Gene3D" id="3.30.750.24">
    <property type="entry name" value="STAS domain"/>
    <property type="match status" value="1"/>
</dbReference>
<dbReference type="CDD" id="cd07042">
    <property type="entry name" value="STAS_SulP_like_sulfate_transporter"/>
    <property type="match status" value="1"/>
</dbReference>
<proteinExistence type="predicted"/>
<feature type="transmembrane region" description="Helical" evidence="5">
    <location>
        <begin position="287"/>
        <end position="304"/>
    </location>
</feature>
<evidence type="ECO:0000256" key="5">
    <source>
        <dbReference type="SAM" id="Phobius"/>
    </source>
</evidence>
<feature type="transmembrane region" description="Helical" evidence="5">
    <location>
        <begin position="252"/>
        <end position="275"/>
    </location>
</feature>
<dbReference type="PROSITE" id="PS50801">
    <property type="entry name" value="STAS"/>
    <property type="match status" value="1"/>
</dbReference>
<organism evidence="7 8">
    <name type="scientific">Flavobacterium gilvum</name>
    <dbReference type="NCBI Taxonomy" id="1492737"/>
    <lineage>
        <taxon>Bacteria</taxon>
        <taxon>Pseudomonadati</taxon>
        <taxon>Bacteroidota</taxon>
        <taxon>Flavobacteriia</taxon>
        <taxon>Flavobacteriales</taxon>
        <taxon>Flavobacteriaceae</taxon>
        <taxon>Flavobacterium</taxon>
    </lineage>
</organism>
<dbReference type="Pfam" id="PF00916">
    <property type="entry name" value="Sulfate_transp"/>
    <property type="match status" value="1"/>
</dbReference>
<feature type="transmembrane region" description="Helical" evidence="5">
    <location>
        <begin position="348"/>
        <end position="365"/>
    </location>
</feature>
<evidence type="ECO:0000256" key="4">
    <source>
        <dbReference type="ARBA" id="ARBA00023136"/>
    </source>
</evidence>
<evidence type="ECO:0000259" key="6">
    <source>
        <dbReference type="PROSITE" id="PS50801"/>
    </source>
</evidence>
<feature type="transmembrane region" description="Helical" evidence="5">
    <location>
        <begin position="24"/>
        <end position="44"/>
    </location>
</feature>
<feature type="transmembrane region" description="Helical" evidence="5">
    <location>
        <begin position="170"/>
        <end position="192"/>
    </location>
</feature>
<keyword evidence="8" id="KW-1185">Reference proteome</keyword>
<dbReference type="InterPro" id="IPR036513">
    <property type="entry name" value="STAS_dom_sf"/>
</dbReference>
<dbReference type="GO" id="GO:0055085">
    <property type="term" value="P:transmembrane transport"/>
    <property type="evidence" value="ECO:0007669"/>
    <property type="project" value="InterPro"/>
</dbReference>
<dbReference type="AlphaFoldDB" id="A0AAC9I3J4"/>
<evidence type="ECO:0000313" key="7">
    <source>
        <dbReference type="EMBL" id="AOW08826.1"/>
    </source>
</evidence>
<sequence length="560" mass="60366">MNFKLFPPTEWIKKYNVKTLKKDFVAGITLAAYGIPVSMAYASLAGLPPQYGIYGYLIGGLFYALLGTSKQLAIGPTSAISLLVGTTIAEMANGDVQRWADIASLTALVFAGMAILAYLLRLSGIINFISETVLVGFKAGAAITIGLTQLPKLFGVNGGGDNFIDRIITLLHQLLDMNTAVFIFGVAAIIILIVGEKIAPGRPVAILIVVVSIILISTTSLGHDGFNTVGTIPTGLPEFHLPSLRIRDVDGVMPLAMACFLLSYIESVSAGRTLAQKNGYIIDPQQELLALGVANAAIAFGQGYPVAGGLSQSAVNDTAGAKTPLSLVFASATIAVCLLFLTGYLQNLPTVILASIVLVAIRGLFDLKELKHLYKINKQEFGVALIALVAVLIWGILTGVLLAAMVTLLLLIKAASKPNVAFLGRIPGTKRYTDMERHPDNEKIEGILLVRVESSIFYFNAEYIKERIWEKIYSEADTLKTVILDLNSSPHIDIAGARFLKHLFFDLKARHITLQIAEARSEVRDSLRAENLEALLGHISRTVSVDDLVVRAVQNNQIVR</sequence>
<name>A0AAC9I3J4_9FLAO</name>
<feature type="transmembrane region" description="Helical" evidence="5">
    <location>
        <begin position="132"/>
        <end position="150"/>
    </location>
</feature>
<feature type="transmembrane region" description="Helical" evidence="5">
    <location>
        <begin position="50"/>
        <end position="66"/>
    </location>
</feature>
<dbReference type="Proteomes" id="UP000175968">
    <property type="component" value="Chromosome"/>
</dbReference>